<dbReference type="EMBL" id="KN833072">
    <property type="protein sequence ID" value="KIM73841.1"/>
    <property type="molecule type" value="Genomic_DNA"/>
</dbReference>
<sequence length="50" mass="5686">YHDSALSGVAWVLELLTGHPECIRKELGVHRHVFYAFINTLKTAGYQQSK</sequence>
<reference evidence="3" key="2">
    <citation type="submission" date="2015-01" db="EMBL/GenBank/DDBJ databases">
        <title>Evolutionary Origins and Diversification of the Mycorrhizal Mutualists.</title>
        <authorList>
            <consortium name="DOE Joint Genome Institute"/>
            <consortium name="Mycorrhizal Genomics Consortium"/>
            <person name="Kohler A."/>
            <person name="Kuo A."/>
            <person name="Nagy L.G."/>
            <person name="Floudas D."/>
            <person name="Copeland A."/>
            <person name="Barry K.W."/>
            <person name="Cichocki N."/>
            <person name="Veneault-Fourrey C."/>
            <person name="LaButti K."/>
            <person name="Lindquist E.A."/>
            <person name="Lipzen A."/>
            <person name="Lundell T."/>
            <person name="Morin E."/>
            <person name="Murat C."/>
            <person name="Riley R."/>
            <person name="Ohm R."/>
            <person name="Sun H."/>
            <person name="Tunlid A."/>
            <person name="Henrissat B."/>
            <person name="Grigoriev I.V."/>
            <person name="Hibbett D.S."/>
            <person name="Martin F."/>
        </authorList>
    </citation>
    <scope>NUCLEOTIDE SEQUENCE [LARGE SCALE GENOMIC DNA]</scope>
    <source>
        <strain evidence="3">F 1598</strain>
    </source>
</reference>
<proteinExistence type="predicted"/>
<organism evidence="2 3">
    <name type="scientific">Piloderma croceum (strain F 1598)</name>
    <dbReference type="NCBI Taxonomy" id="765440"/>
    <lineage>
        <taxon>Eukaryota</taxon>
        <taxon>Fungi</taxon>
        <taxon>Dikarya</taxon>
        <taxon>Basidiomycota</taxon>
        <taxon>Agaricomycotina</taxon>
        <taxon>Agaricomycetes</taxon>
        <taxon>Agaricomycetidae</taxon>
        <taxon>Atheliales</taxon>
        <taxon>Atheliaceae</taxon>
        <taxon>Piloderma</taxon>
    </lineage>
</organism>
<feature type="non-terminal residue" evidence="2">
    <location>
        <position position="1"/>
    </location>
</feature>
<dbReference type="Proteomes" id="UP000054166">
    <property type="component" value="Unassembled WGS sequence"/>
</dbReference>
<feature type="domain" description="DUF8040" evidence="1">
    <location>
        <begin position="4"/>
        <end position="48"/>
    </location>
</feature>
<dbReference type="OrthoDB" id="2430314at2759"/>
<name>A0A0C3F1K8_PILCF</name>
<dbReference type="Pfam" id="PF26138">
    <property type="entry name" value="DUF8040"/>
    <property type="match status" value="1"/>
</dbReference>
<dbReference type="InterPro" id="IPR058353">
    <property type="entry name" value="DUF8040"/>
</dbReference>
<accession>A0A0C3F1K8</accession>
<protein>
    <recommendedName>
        <fullName evidence="1">DUF8040 domain-containing protein</fullName>
    </recommendedName>
</protein>
<evidence type="ECO:0000259" key="1">
    <source>
        <dbReference type="Pfam" id="PF26138"/>
    </source>
</evidence>
<dbReference type="HOGENOM" id="CLU_171507_2_0_1"/>
<evidence type="ECO:0000313" key="2">
    <source>
        <dbReference type="EMBL" id="KIM73841.1"/>
    </source>
</evidence>
<evidence type="ECO:0000313" key="3">
    <source>
        <dbReference type="Proteomes" id="UP000054166"/>
    </source>
</evidence>
<feature type="non-terminal residue" evidence="2">
    <location>
        <position position="50"/>
    </location>
</feature>
<dbReference type="InParanoid" id="A0A0C3F1K8"/>
<keyword evidence="3" id="KW-1185">Reference proteome</keyword>
<reference evidence="2 3" key="1">
    <citation type="submission" date="2014-04" db="EMBL/GenBank/DDBJ databases">
        <authorList>
            <consortium name="DOE Joint Genome Institute"/>
            <person name="Kuo A."/>
            <person name="Tarkka M."/>
            <person name="Buscot F."/>
            <person name="Kohler A."/>
            <person name="Nagy L.G."/>
            <person name="Floudas D."/>
            <person name="Copeland A."/>
            <person name="Barry K.W."/>
            <person name="Cichocki N."/>
            <person name="Veneault-Fourrey C."/>
            <person name="LaButti K."/>
            <person name="Lindquist E.A."/>
            <person name="Lipzen A."/>
            <person name="Lundell T."/>
            <person name="Morin E."/>
            <person name="Murat C."/>
            <person name="Sun H."/>
            <person name="Tunlid A."/>
            <person name="Henrissat B."/>
            <person name="Grigoriev I.V."/>
            <person name="Hibbett D.S."/>
            <person name="Martin F."/>
            <person name="Nordberg H.P."/>
            <person name="Cantor M.N."/>
            <person name="Hua S.X."/>
        </authorList>
    </citation>
    <scope>NUCLEOTIDE SEQUENCE [LARGE SCALE GENOMIC DNA]</scope>
    <source>
        <strain evidence="2 3">F 1598</strain>
    </source>
</reference>
<dbReference type="AlphaFoldDB" id="A0A0C3F1K8"/>
<gene>
    <name evidence="2" type="ORF">PILCRDRAFT_30552</name>
</gene>